<proteinExistence type="predicted"/>
<gene>
    <name evidence="1" type="ORF">INT80_11205</name>
</gene>
<comment type="caution">
    <text evidence="1">The sequence shown here is derived from an EMBL/GenBank/DDBJ whole genome shotgun (WGS) entry which is preliminary data.</text>
</comment>
<protein>
    <submittedName>
        <fullName evidence="1">Uncharacterized protein</fullName>
    </submittedName>
</protein>
<dbReference type="EMBL" id="JADION010000035">
    <property type="protein sequence ID" value="MBF4102866.1"/>
    <property type="molecule type" value="Genomic_DNA"/>
</dbReference>
<sequence>MNISSNYYDLRNKIFFYTLFIKAKVNNKKLLDKVDYSYEITANTVQQKEEIKTSITDQEVKKIV</sequence>
<dbReference type="AlphaFoldDB" id="A0A930UUB1"/>
<organism evidence="1">
    <name type="scientific">Gallibacterium anatis</name>
    <dbReference type="NCBI Taxonomy" id="750"/>
    <lineage>
        <taxon>Bacteria</taxon>
        <taxon>Pseudomonadati</taxon>
        <taxon>Pseudomonadota</taxon>
        <taxon>Gammaproteobacteria</taxon>
        <taxon>Pasteurellales</taxon>
        <taxon>Pasteurellaceae</taxon>
        <taxon>Gallibacterium</taxon>
    </lineage>
</organism>
<accession>A0A930UUB1</accession>
<reference evidence="1" key="1">
    <citation type="submission" date="2020-11" db="EMBL/GenBank/DDBJ databases">
        <title>Gallibacterium anatis 1637, full genome, WGS.</title>
        <authorList>
            <person name="Laishevtcev A.I."/>
            <person name="Yakimova E.A."/>
            <person name="Petkovich D."/>
            <person name="Stepanova T.V."/>
            <person name="Kalendr R.S."/>
            <person name="Rubalsky E.O."/>
            <person name="Zulkarneev E.R."/>
            <person name="Aleshkin A.V."/>
        </authorList>
    </citation>
    <scope>NUCLEOTIDE SEQUENCE</scope>
    <source>
        <strain evidence="1">1637</strain>
    </source>
</reference>
<name>A0A930UUB1_9PAST</name>
<evidence type="ECO:0000313" key="1">
    <source>
        <dbReference type="EMBL" id="MBF4102866.1"/>
    </source>
</evidence>